<reference evidence="3" key="1">
    <citation type="submission" date="2025-08" db="UniProtKB">
        <authorList>
            <consortium name="RefSeq"/>
        </authorList>
    </citation>
    <scope>IDENTIFICATION</scope>
    <source>
        <tissue evidence="3">Stem</tissue>
    </source>
</reference>
<accession>A0ABM3KXR7</accession>
<dbReference type="PANTHER" id="PTHR12203">
    <property type="entry name" value="KDEL LYS-ASP-GLU-LEU CONTAINING - RELATED"/>
    <property type="match status" value="1"/>
</dbReference>
<dbReference type="RefSeq" id="XP_050942569.1">
    <property type="nucleotide sequence ID" value="XM_051086612.1"/>
</dbReference>
<name>A0ABM3KXR7_CUCME</name>
<dbReference type="Proteomes" id="UP001652600">
    <property type="component" value="Chromosome 6"/>
</dbReference>
<keyword evidence="2" id="KW-1185">Reference proteome</keyword>
<dbReference type="GeneID" id="103504495"/>
<protein>
    <submittedName>
        <fullName evidence="3">Uncharacterized protein LOC103504495</fullName>
    </submittedName>
</protein>
<dbReference type="InterPro" id="IPR006598">
    <property type="entry name" value="CAP10"/>
</dbReference>
<dbReference type="Pfam" id="PF05686">
    <property type="entry name" value="Glyco_transf_90"/>
    <property type="match status" value="1"/>
</dbReference>
<gene>
    <name evidence="3" type="primary">LOC103504495</name>
</gene>
<dbReference type="SMART" id="SM00672">
    <property type="entry name" value="CAP10"/>
    <property type="match status" value="1"/>
</dbReference>
<organism evidence="2 3">
    <name type="scientific">Cucumis melo</name>
    <name type="common">Muskmelon</name>
    <dbReference type="NCBI Taxonomy" id="3656"/>
    <lineage>
        <taxon>Eukaryota</taxon>
        <taxon>Viridiplantae</taxon>
        <taxon>Streptophyta</taxon>
        <taxon>Embryophyta</taxon>
        <taxon>Tracheophyta</taxon>
        <taxon>Spermatophyta</taxon>
        <taxon>Magnoliopsida</taxon>
        <taxon>eudicotyledons</taxon>
        <taxon>Gunneridae</taxon>
        <taxon>Pentapetalae</taxon>
        <taxon>rosids</taxon>
        <taxon>fabids</taxon>
        <taxon>Cucurbitales</taxon>
        <taxon>Cucurbitaceae</taxon>
        <taxon>Benincaseae</taxon>
        <taxon>Cucumis</taxon>
    </lineage>
</organism>
<evidence type="ECO:0000259" key="1">
    <source>
        <dbReference type="SMART" id="SM00672"/>
    </source>
</evidence>
<proteinExistence type="predicted"/>
<sequence length="465" mass="54796">MLSLLPKPIGARIEVELQNYPRKEVEFSPVNCTAYSRREKWHSRRGPTIEKEEEDAIGERQNENTCPEYFQWIHEDLKPWAGTGITREMVERGRGKATFRLVIVGGRVYVEKYLEAYQRRDIFTLWGILQLLRWYPDKIPDLDLMFSCEDQPNIFIGNYSGPGPNSMAPPPLFRYCGDDDTLDIVFPDWSFWGWPEINIKPWETLMKELKEGNGRKKWINRENYAYWKGNAFISMPRYKLLKCSRSTQHDWKARVYMQDWHKEVKQGFKNSNLADQCFSRYKIYIEGIGWSVSLKYILACDSMTLMVKPHFYDFFTRSLVPMHHYWPIKDDDDMCKSIKFAVEWGNAHKKEAQAIGKAASKYMEEQLNMEKVYDYMFHSLNEYSKLLTFKPTIPPNATEISWDDLACPNQGLAAKFMMDTLVKRPSFSSPCFLLPPFSPIVLDYIRTRKETPIKQIGMWEKNMPL</sequence>
<evidence type="ECO:0000313" key="3">
    <source>
        <dbReference type="RefSeq" id="XP_050942569.1"/>
    </source>
</evidence>
<evidence type="ECO:0000313" key="2">
    <source>
        <dbReference type="Proteomes" id="UP001652600"/>
    </source>
</evidence>
<dbReference type="InterPro" id="IPR051091">
    <property type="entry name" value="O-Glucosyltr/Glycosyltrsf_90"/>
</dbReference>
<dbReference type="PANTHER" id="PTHR12203:SF99">
    <property type="entry name" value="OS04G0534100 PROTEIN"/>
    <property type="match status" value="1"/>
</dbReference>
<feature type="domain" description="Glycosyl transferase CAP10" evidence="1">
    <location>
        <begin position="138"/>
        <end position="390"/>
    </location>
</feature>